<dbReference type="PANTHER" id="PTHR36530:SF1">
    <property type="entry name" value="AMOEBIASIN-1"/>
    <property type="match status" value="1"/>
</dbReference>
<evidence type="ECO:0000256" key="3">
    <source>
        <dbReference type="SAM" id="SignalP"/>
    </source>
</evidence>
<evidence type="ECO:0000313" key="6">
    <source>
        <dbReference type="Proteomes" id="UP000500953"/>
    </source>
</evidence>
<dbReference type="GO" id="GO:0004869">
    <property type="term" value="F:cysteine-type endopeptidase inhibitor activity"/>
    <property type="evidence" value="ECO:0007669"/>
    <property type="project" value="UniProtKB-KW"/>
</dbReference>
<proteinExistence type="predicted"/>
<gene>
    <name evidence="5" type="ORF">F6W96_14725</name>
</gene>
<evidence type="ECO:0000313" key="5">
    <source>
        <dbReference type="EMBL" id="QIS19349.1"/>
    </source>
</evidence>
<accession>A0A6G9Z156</accession>
<keyword evidence="3" id="KW-0732">Signal</keyword>
<dbReference type="Proteomes" id="UP000500953">
    <property type="component" value="Chromosome"/>
</dbReference>
<dbReference type="InterPro" id="IPR052781">
    <property type="entry name" value="Cys_protease_inhibitor_I42"/>
</dbReference>
<feature type="chain" id="PRO_5026287996" description="Proteinase inhibitor I42 chagasin domain-containing protein" evidence="3">
    <location>
        <begin position="26"/>
        <end position="145"/>
    </location>
</feature>
<dbReference type="SUPFAM" id="SSF141066">
    <property type="entry name" value="ICP-like"/>
    <property type="match status" value="1"/>
</dbReference>
<dbReference type="EMBL" id="CP046173">
    <property type="protein sequence ID" value="QIS19349.1"/>
    <property type="molecule type" value="Genomic_DNA"/>
</dbReference>
<name>A0A6G9Z156_9NOCA</name>
<keyword evidence="1" id="KW-0646">Protease inhibitor</keyword>
<feature type="signal peptide" evidence="3">
    <location>
        <begin position="1"/>
        <end position="25"/>
    </location>
</feature>
<dbReference type="RefSeq" id="WP_167486636.1">
    <property type="nucleotide sequence ID" value="NZ_CP046173.1"/>
</dbReference>
<evidence type="ECO:0000259" key="4">
    <source>
        <dbReference type="Pfam" id="PF09394"/>
    </source>
</evidence>
<organism evidence="5 6">
    <name type="scientific">Nocardia terpenica</name>
    <dbReference type="NCBI Taxonomy" id="455432"/>
    <lineage>
        <taxon>Bacteria</taxon>
        <taxon>Bacillati</taxon>
        <taxon>Actinomycetota</taxon>
        <taxon>Actinomycetes</taxon>
        <taxon>Mycobacteriales</taxon>
        <taxon>Nocardiaceae</taxon>
        <taxon>Nocardia</taxon>
    </lineage>
</organism>
<dbReference type="AlphaFoldDB" id="A0A6G9Z156"/>
<dbReference type="Gene3D" id="2.60.40.2020">
    <property type="match status" value="1"/>
</dbReference>
<reference evidence="5 6" key="1">
    <citation type="journal article" date="2019" name="ACS Chem. Biol.">
        <title>Identification and Mobilization of a Cryptic Antibiotic Biosynthesis Gene Locus from a Human-Pathogenic Nocardia Isolate.</title>
        <authorList>
            <person name="Herisse M."/>
            <person name="Ishida K."/>
            <person name="Porter J.L."/>
            <person name="Howden B."/>
            <person name="Hertweck C."/>
            <person name="Stinear T.P."/>
            <person name="Pidot S.J."/>
        </authorList>
    </citation>
    <scope>NUCLEOTIDE SEQUENCE [LARGE SCALE GENOMIC DNA]</scope>
    <source>
        <strain evidence="5 6">AUSMDU00012715</strain>
    </source>
</reference>
<keyword evidence="2" id="KW-0789">Thiol protease inhibitor</keyword>
<dbReference type="PANTHER" id="PTHR36530">
    <property type="entry name" value="INHIBITOR OF CYSTEINE PEPTIDASE"/>
    <property type="match status" value="1"/>
</dbReference>
<dbReference type="Pfam" id="PF09394">
    <property type="entry name" value="Inhibitor_I42"/>
    <property type="match status" value="1"/>
</dbReference>
<evidence type="ECO:0000256" key="1">
    <source>
        <dbReference type="ARBA" id="ARBA00022690"/>
    </source>
</evidence>
<dbReference type="InterPro" id="IPR018990">
    <property type="entry name" value="Prot_inh_I42_chagasin"/>
</dbReference>
<sequence length="145" mass="14976">MRTPLLMVAFGVALAAGGTNAVAWADPAAGPAVATPISEPMIVGTDADGQTVTLAVGQELAIALPDNPSTGYRWQLADFDQGVIHQEGDPQFRPTNIMPGSPGTSVWTFTASGTGNTRLDLVSLPPAWQPGTPPAQHFSVNASVR</sequence>
<feature type="domain" description="Proteinase inhibitor I42 chagasin" evidence="4">
    <location>
        <begin position="54"/>
        <end position="140"/>
    </location>
</feature>
<protein>
    <recommendedName>
        <fullName evidence="4">Proteinase inhibitor I42 chagasin domain-containing protein</fullName>
    </recommendedName>
</protein>
<dbReference type="InterPro" id="IPR036331">
    <property type="entry name" value="Chagasin-like_sf"/>
</dbReference>
<evidence type="ECO:0000256" key="2">
    <source>
        <dbReference type="ARBA" id="ARBA00022704"/>
    </source>
</evidence>